<dbReference type="InterPro" id="IPR007621">
    <property type="entry name" value="TPM_dom"/>
</dbReference>
<dbReference type="AlphaFoldDB" id="A0ABD6EUG1"/>
<dbReference type="PANTHER" id="PTHR33748">
    <property type="entry name" value="PROTEIN CBG04600"/>
    <property type="match status" value="1"/>
</dbReference>
<dbReference type="Gene3D" id="3.10.310.50">
    <property type="match status" value="1"/>
</dbReference>
<proteinExistence type="predicted"/>
<feature type="domain" description="TPM" evidence="2">
    <location>
        <begin position="47"/>
        <end position="146"/>
    </location>
</feature>
<keyword evidence="1" id="KW-0812">Transmembrane</keyword>
<keyword evidence="4" id="KW-1185">Reference proteome</keyword>
<accession>A0ABD6EUG1</accession>
<sequence length="211" mass="23704">MKMLNHTGVTLLSQLTSRIQQTTNCSCLAEDAEFGSCNKLYTQGYTISVAVMRSLKMNASKMDEQSRLEAIRNFADSLRRRLNRGQCDDDALIAVAIDERAVWTSVGKVTERRLSEDHIMAITAQAESLFSKGLYTDGLRYMLESYEKVLQGGTVAISSTFPWPLPLWVIITAACLGLLLIVLLISIVVLKFCLPRRDHYTLGVRQPQQQR</sequence>
<organism evidence="3 4">
    <name type="scientific">Gnathostoma spinigerum</name>
    <dbReference type="NCBI Taxonomy" id="75299"/>
    <lineage>
        <taxon>Eukaryota</taxon>
        <taxon>Metazoa</taxon>
        <taxon>Ecdysozoa</taxon>
        <taxon>Nematoda</taxon>
        <taxon>Chromadorea</taxon>
        <taxon>Rhabditida</taxon>
        <taxon>Spirurina</taxon>
        <taxon>Gnathostomatomorpha</taxon>
        <taxon>Gnathostomatoidea</taxon>
        <taxon>Gnathostomatidae</taxon>
        <taxon>Gnathostoma</taxon>
    </lineage>
</organism>
<dbReference type="Pfam" id="PF04536">
    <property type="entry name" value="TPM_phosphatase"/>
    <property type="match status" value="1"/>
</dbReference>
<comment type="caution">
    <text evidence="3">The sequence shown here is derived from an EMBL/GenBank/DDBJ whole genome shotgun (WGS) entry which is preliminary data.</text>
</comment>
<evidence type="ECO:0000256" key="1">
    <source>
        <dbReference type="SAM" id="Phobius"/>
    </source>
</evidence>
<dbReference type="Proteomes" id="UP001608902">
    <property type="component" value="Unassembled WGS sequence"/>
</dbReference>
<dbReference type="PANTHER" id="PTHR33748:SF5">
    <property type="entry name" value="GROUND-LIKE DOMAIN-CONTAINING PROTEIN"/>
    <property type="match status" value="1"/>
</dbReference>
<evidence type="ECO:0000313" key="3">
    <source>
        <dbReference type="EMBL" id="MFH4983588.1"/>
    </source>
</evidence>
<name>A0ABD6EUG1_9BILA</name>
<keyword evidence="1" id="KW-1133">Transmembrane helix</keyword>
<gene>
    <name evidence="3" type="ORF">AB6A40_010297</name>
</gene>
<protein>
    <recommendedName>
        <fullName evidence="2">TPM domain-containing protein</fullName>
    </recommendedName>
</protein>
<reference evidence="3 4" key="1">
    <citation type="submission" date="2024-08" db="EMBL/GenBank/DDBJ databases">
        <title>Gnathostoma spinigerum genome.</title>
        <authorList>
            <person name="Gonzalez-Bertolin B."/>
            <person name="Monzon S."/>
            <person name="Zaballos A."/>
            <person name="Jimenez P."/>
            <person name="Dekumyoy P."/>
            <person name="Varona S."/>
            <person name="Cuesta I."/>
            <person name="Sumanam S."/>
            <person name="Adisakwattana P."/>
            <person name="Gasser R.B."/>
            <person name="Hernandez-Gonzalez A."/>
            <person name="Young N.D."/>
            <person name="Perteguer M.J."/>
        </authorList>
    </citation>
    <scope>NUCLEOTIDE SEQUENCE [LARGE SCALE GENOMIC DNA]</scope>
    <source>
        <strain evidence="3">AL3</strain>
        <tissue evidence="3">Liver</tissue>
    </source>
</reference>
<feature type="transmembrane region" description="Helical" evidence="1">
    <location>
        <begin position="167"/>
        <end position="190"/>
    </location>
</feature>
<evidence type="ECO:0000259" key="2">
    <source>
        <dbReference type="Pfam" id="PF04536"/>
    </source>
</evidence>
<dbReference type="EMBL" id="JBGFUD010012932">
    <property type="protein sequence ID" value="MFH4983588.1"/>
    <property type="molecule type" value="Genomic_DNA"/>
</dbReference>
<keyword evidence="1" id="KW-0472">Membrane</keyword>
<evidence type="ECO:0000313" key="4">
    <source>
        <dbReference type="Proteomes" id="UP001608902"/>
    </source>
</evidence>